<keyword evidence="10" id="KW-1185">Reference proteome</keyword>
<dbReference type="SUPFAM" id="SSF48264">
    <property type="entry name" value="Cytochrome P450"/>
    <property type="match status" value="1"/>
</dbReference>
<dbReference type="Pfam" id="PF00067">
    <property type="entry name" value="p450"/>
    <property type="match status" value="1"/>
</dbReference>
<sequence length="380" mass="42559">MGSPTVVVNGAEANKFFLSNEFKLVISSWPTSSVQLMGKDSIMEKQGDAHQCLRGIVATCLNSAGLEALVPKICKTVEAHMVKYWHGREKVSLYHLTKVLTFTIVLECLLGIEVKQGMLETFERVLEGVFALPVSFPGSKFSSAKRAREEIEKMLGDIIRINRKEMESLIGGEGEGEGEGDGILLSQLVAALIRGEITEAEVIDNVVLLVFAAHDTTSFAIAMTFRMLGHHPNCYSTLLQEHDDILRSKRPNEVLTYEDTKKMKKAIDDIEYDGYTIPRGWKVLWTTYGTHYDEEYFQDPLSFNPGRFEELVQPYAFLPFGGGPRLCAGYQLAKLNILIFVHYVVTRYNWSLISPEESITIDPLPFPSQGMPIKISPKLA</sequence>
<protein>
    <submittedName>
        <fullName evidence="9">Cytochrome</fullName>
    </submittedName>
</protein>
<dbReference type="InterPro" id="IPR036396">
    <property type="entry name" value="Cyt_P450_sf"/>
</dbReference>
<keyword evidence="5 8" id="KW-0560">Oxidoreductase</keyword>
<evidence type="ECO:0000256" key="7">
    <source>
        <dbReference type="PIRSR" id="PIRSR602401-1"/>
    </source>
</evidence>
<keyword evidence="3 7" id="KW-0479">Metal-binding</keyword>
<evidence type="ECO:0000256" key="2">
    <source>
        <dbReference type="ARBA" id="ARBA00022692"/>
    </source>
</evidence>
<evidence type="ECO:0000256" key="1">
    <source>
        <dbReference type="ARBA" id="ARBA00004167"/>
    </source>
</evidence>
<dbReference type="PANTHER" id="PTHR24286:SF221">
    <property type="entry name" value="TAXADIENE 5-ALPHA HYDROXYLASE"/>
    <property type="match status" value="1"/>
</dbReference>
<dbReference type="AlphaFoldDB" id="A0ABD1Q4W0"/>
<dbReference type="Gene3D" id="1.10.630.10">
    <property type="entry name" value="Cytochrome P450"/>
    <property type="match status" value="1"/>
</dbReference>
<dbReference type="EMBL" id="JBFOLK010000012">
    <property type="protein sequence ID" value="KAL2471228.1"/>
    <property type="molecule type" value="Genomic_DNA"/>
</dbReference>
<evidence type="ECO:0000256" key="3">
    <source>
        <dbReference type="ARBA" id="ARBA00022723"/>
    </source>
</evidence>
<keyword evidence="7 8" id="KW-0349">Heme</keyword>
<dbReference type="PANTHER" id="PTHR24286">
    <property type="entry name" value="CYTOCHROME P450 26"/>
    <property type="match status" value="1"/>
</dbReference>
<evidence type="ECO:0000256" key="8">
    <source>
        <dbReference type="RuleBase" id="RU000461"/>
    </source>
</evidence>
<evidence type="ECO:0000313" key="10">
    <source>
        <dbReference type="Proteomes" id="UP001604336"/>
    </source>
</evidence>
<comment type="cofactor">
    <cofactor evidence="7">
        <name>heme</name>
        <dbReference type="ChEBI" id="CHEBI:30413"/>
    </cofactor>
</comment>
<evidence type="ECO:0000256" key="5">
    <source>
        <dbReference type="ARBA" id="ARBA00023002"/>
    </source>
</evidence>
<keyword evidence="6 7" id="KW-0408">Iron</keyword>
<dbReference type="InterPro" id="IPR017972">
    <property type="entry name" value="Cyt_P450_CS"/>
</dbReference>
<evidence type="ECO:0000256" key="4">
    <source>
        <dbReference type="ARBA" id="ARBA00022989"/>
    </source>
</evidence>
<dbReference type="GO" id="GO:0004497">
    <property type="term" value="F:monooxygenase activity"/>
    <property type="evidence" value="ECO:0007669"/>
    <property type="project" value="UniProtKB-KW"/>
</dbReference>
<dbReference type="PROSITE" id="PS00086">
    <property type="entry name" value="CYTOCHROME_P450"/>
    <property type="match status" value="1"/>
</dbReference>
<proteinExistence type="inferred from homology"/>
<comment type="subcellular location">
    <subcellularLocation>
        <location evidence="1">Membrane</location>
        <topology evidence="1">Single-pass membrane protein</topology>
    </subcellularLocation>
</comment>
<dbReference type="InterPro" id="IPR001128">
    <property type="entry name" value="Cyt_P450"/>
</dbReference>
<dbReference type="PRINTS" id="PR00463">
    <property type="entry name" value="EP450I"/>
</dbReference>
<keyword evidence="8" id="KW-0503">Monooxygenase</keyword>
<dbReference type="InterPro" id="IPR002401">
    <property type="entry name" value="Cyt_P450_E_grp-I"/>
</dbReference>
<name>A0ABD1Q4W0_9LAMI</name>
<accession>A0ABD1Q4W0</accession>
<reference evidence="10" key="1">
    <citation type="submission" date="2024-07" db="EMBL/GenBank/DDBJ databases">
        <title>Two chromosome-level genome assemblies of Korean endemic species Abeliophyllum distichum and Forsythia ovata (Oleaceae).</title>
        <authorList>
            <person name="Jang H."/>
        </authorList>
    </citation>
    <scope>NUCLEOTIDE SEQUENCE [LARGE SCALE GENOMIC DNA]</scope>
</reference>
<comment type="similarity">
    <text evidence="8">Belongs to the cytochrome P450 family.</text>
</comment>
<evidence type="ECO:0000313" key="9">
    <source>
        <dbReference type="EMBL" id="KAL2471228.1"/>
    </source>
</evidence>
<gene>
    <name evidence="9" type="ORF">Adt_39364</name>
</gene>
<dbReference type="GO" id="GO:0046872">
    <property type="term" value="F:metal ion binding"/>
    <property type="evidence" value="ECO:0007669"/>
    <property type="project" value="UniProtKB-KW"/>
</dbReference>
<keyword evidence="4" id="KW-0472">Membrane</keyword>
<keyword evidence="2" id="KW-0812">Transmembrane</keyword>
<dbReference type="Proteomes" id="UP001604336">
    <property type="component" value="Unassembled WGS sequence"/>
</dbReference>
<keyword evidence="4" id="KW-1133">Transmembrane helix</keyword>
<feature type="binding site" description="axial binding residue" evidence="7">
    <location>
        <position position="327"/>
    </location>
    <ligand>
        <name>heme</name>
        <dbReference type="ChEBI" id="CHEBI:30413"/>
    </ligand>
    <ligandPart>
        <name>Fe</name>
        <dbReference type="ChEBI" id="CHEBI:18248"/>
    </ligandPart>
</feature>
<organism evidence="9 10">
    <name type="scientific">Abeliophyllum distichum</name>
    <dbReference type="NCBI Taxonomy" id="126358"/>
    <lineage>
        <taxon>Eukaryota</taxon>
        <taxon>Viridiplantae</taxon>
        <taxon>Streptophyta</taxon>
        <taxon>Embryophyta</taxon>
        <taxon>Tracheophyta</taxon>
        <taxon>Spermatophyta</taxon>
        <taxon>Magnoliopsida</taxon>
        <taxon>eudicotyledons</taxon>
        <taxon>Gunneridae</taxon>
        <taxon>Pentapetalae</taxon>
        <taxon>asterids</taxon>
        <taxon>lamiids</taxon>
        <taxon>Lamiales</taxon>
        <taxon>Oleaceae</taxon>
        <taxon>Forsythieae</taxon>
        <taxon>Abeliophyllum</taxon>
    </lineage>
</organism>
<dbReference type="GO" id="GO:0016020">
    <property type="term" value="C:membrane"/>
    <property type="evidence" value="ECO:0007669"/>
    <property type="project" value="UniProtKB-SubCell"/>
</dbReference>
<evidence type="ECO:0000256" key="6">
    <source>
        <dbReference type="ARBA" id="ARBA00023004"/>
    </source>
</evidence>
<comment type="caution">
    <text evidence="9">The sequence shown here is derived from an EMBL/GenBank/DDBJ whole genome shotgun (WGS) entry which is preliminary data.</text>
</comment>